<keyword evidence="16" id="KW-1185">Reference proteome</keyword>
<name>A0A2P6MLI3_ALKUR</name>
<proteinExistence type="inferred from homology"/>
<evidence type="ECO:0000256" key="4">
    <source>
        <dbReference type="ARBA" id="ARBA00020049"/>
    </source>
</evidence>
<dbReference type="Gene3D" id="3.90.320.10">
    <property type="match status" value="1"/>
</dbReference>
<evidence type="ECO:0000256" key="6">
    <source>
        <dbReference type="ARBA" id="ARBA00022723"/>
    </source>
</evidence>
<reference evidence="15 16" key="1">
    <citation type="submission" date="2018-03" db="EMBL/GenBank/DDBJ databases">
        <title>Bacillus urumqiensis sp. nov., a moderately haloalkaliphilic bacterium isolated from a salt lake.</title>
        <authorList>
            <person name="Zhao B."/>
            <person name="Liao Z."/>
        </authorList>
    </citation>
    <scope>NUCLEOTIDE SEQUENCE [LARGE SCALE GENOMIC DNA]</scope>
    <source>
        <strain evidence="15 16">BZ-SZ-XJ18</strain>
    </source>
</reference>
<evidence type="ECO:0000259" key="14">
    <source>
        <dbReference type="Pfam" id="PF01930"/>
    </source>
</evidence>
<comment type="cofactor">
    <cofactor evidence="13">
        <name>Mg(2+)</name>
        <dbReference type="ChEBI" id="CHEBI:18420"/>
    </cofactor>
    <cofactor evidence="13">
        <name>Mn(2+)</name>
        <dbReference type="ChEBI" id="CHEBI:29035"/>
    </cofactor>
    <text evidence="13">Mg(2+) or Mn(2+) required for ssDNA cleavage activity.</text>
</comment>
<keyword evidence="9 13" id="KW-0408">Iron</keyword>
<dbReference type="EC" id="3.1.12.1" evidence="3 13"/>
<dbReference type="RefSeq" id="WP_105957506.1">
    <property type="nucleotide sequence ID" value="NZ_PVNS01000001.1"/>
</dbReference>
<sequence>MEYNEEDYLMISGLQHYFFCRRQWALIHIEQLWTENVLTVQGKHLHERADDPFIREKRSSLYTVRALPVKSHEFQITGVCDIVEFSEDKEGVYIPKLEGTFRIRPVEYKRGKPKREAVDEVQLAAQVLCLEEMFAADIEEASFYYAEPKRREHIQIDQALRSQVKTVIDEMHAMFKRRHTPTVRTGPHCRACSLRNECLPKLMKTETAESYIERNLS</sequence>
<keyword evidence="5 13" id="KW-0540">Nuclease</keyword>
<dbReference type="InterPro" id="IPR011604">
    <property type="entry name" value="PDDEXK-like_dom_sf"/>
</dbReference>
<comment type="caution">
    <text evidence="15">The sequence shown here is derived from an EMBL/GenBank/DDBJ whole genome shotgun (WGS) entry which is preliminary data.</text>
</comment>
<organism evidence="15 16">
    <name type="scientific">Alkalicoccus urumqiensis</name>
    <name type="common">Bacillus urumqiensis</name>
    <dbReference type="NCBI Taxonomy" id="1548213"/>
    <lineage>
        <taxon>Bacteria</taxon>
        <taxon>Bacillati</taxon>
        <taxon>Bacillota</taxon>
        <taxon>Bacilli</taxon>
        <taxon>Bacillales</taxon>
        <taxon>Bacillaceae</taxon>
        <taxon>Alkalicoccus</taxon>
    </lineage>
</organism>
<dbReference type="GO" id="GO:0051607">
    <property type="term" value="P:defense response to virus"/>
    <property type="evidence" value="ECO:0007669"/>
    <property type="project" value="UniProtKB-KW"/>
</dbReference>
<comment type="function">
    <text evidence="13">CRISPR (clustered regularly interspaced short palindromic repeat) is an adaptive immune system that provides protection against mobile genetic elements (viruses, transposable elements and conjugative plasmids). CRISPR clusters contain sequences complementary to antecedent mobile elements and target invading nucleic acids. CRISPR clusters are transcribed and processed into CRISPR RNA (crRNA).</text>
</comment>
<dbReference type="NCBIfam" id="TIGR00372">
    <property type="entry name" value="cas4"/>
    <property type="match status" value="1"/>
</dbReference>
<dbReference type="AlphaFoldDB" id="A0A2P6MLI3"/>
<evidence type="ECO:0000313" key="16">
    <source>
        <dbReference type="Proteomes" id="UP000243650"/>
    </source>
</evidence>
<evidence type="ECO:0000256" key="10">
    <source>
        <dbReference type="ARBA" id="ARBA00023014"/>
    </source>
</evidence>
<evidence type="ECO:0000256" key="3">
    <source>
        <dbReference type="ARBA" id="ARBA00012768"/>
    </source>
</evidence>
<evidence type="ECO:0000256" key="1">
    <source>
        <dbReference type="ARBA" id="ARBA00001966"/>
    </source>
</evidence>
<comment type="cofactor">
    <cofactor evidence="1">
        <name>[4Fe-4S] cluster</name>
        <dbReference type="ChEBI" id="CHEBI:49883"/>
    </cofactor>
</comment>
<dbReference type="GO" id="GO:0004527">
    <property type="term" value="F:exonuclease activity"/>
    <property type="evidence" value="ECO:0007669"/>
    <property type="project" value="UniProtKB-KW"/>
</dbReference>
<dbReference type="InterPro" id="IPR051827">
    <property type="entry name" value="Cas4_exonuclease"/>
</dbReference>
<comment type="similarity">
    <text evidence="2 13">Belongs to the CRISPR-associated exonuclease Cas4 family.</text>
</comment>
<keyword evidence="8 13" id="KW-0269">Exonuclease</keyword>
<evidence type="ECO:0000313" key="15">
    <source>
        <dbReference type="EMBL" id="PRO67120.1"/>
    </source>
</evidence>
<dbReference type="GO" id="GO:0051536">
    <property type="term" value="F:iron-sulfur cluster binding"/>
    <property type="evidence" value="ECO:0007669"/>
    <property type="project" value="UniProtKB-KW"/>
</dbReference>
<evidence type="ECO:0000256" key="11">
    <source>
        <dbReference type="ARBA" id="ARBA00023118"/>
    </source>
</evidence>
<accession>A0A2P6MLI3</accession>
<keyword evidence="7 13" id="KW-0378">Hydrolase</keyword>
<dbReference type="InterPro" id="IPR013343">
    <property type="entry name" value="CRISPR-assoc_prot_Cas4"/>
</dbReference>
<keyword evidence="11 13" id="KW-0051">Antiviral defense</keyword>
<evidence type="ECO:0000256" key="2">
    <source>
        <dbReference type="ARBA" id="ARBA00009189"/>
    </source>
</evidence>
<keyword evidence="10 13" id="KW-0411">Iron-sulfur</keyword>
<keyword evidence="6 13" id="KW-0479">Metal-binding</keyword>
<gene>
    <name evidence="15" type="primary">cas4</name>
    <name evidence="15" type="ORF">C6I21_00700</name>
</gene>
<dbReference type="PANTHER" id="PTHR36531:SF6">
    <property type="entry name" value="DNA REPLICATION ATP-DEPENDENT HELICASE_NUCLEASE DNA2"/>
    <property type="match status" value="1"/>
</dbReference>
<dbReference type="InterPro" id="IPR022765">
    <property type="entry name" value="Dna2/Cas4_DUF83"/>
</dbReference>
<keyword evidence="12 13" id="KW-0464">Manganese</keyword>
<dbReference type="Proteomes" id="UP000243650">
    <property type="component" value="Unassembled WGS sequence"/>
</dbReference>
<evidence type="ECO:0000256" key="7">
    <source>
        <dbReference type="ARBA" id="ARBA00022801"/>
    </source>
</evidence>
<evidence type="ECO:0000256" key="5">
    <source>
        <dbReference type="ARBA" id="ARBA00022722"/>
    </source>
</evidence>
<dbReference type="OrthoDB" id="9781776at2"/>
<dbReference type="GO" id="GO:0046872">
    <property type="term" value="F:metal ion binding"/>
    <property type="evidence" value="ECO:0007669"/>
    <property type="project" value="UniProtKB-KW"/>
</dbReference>
<evidence type="ECO:0000256" key="9">
    <source>
        <dbReference type="ARBA" id="ARBA00023004"/>
    </source>
</evidence>
<feature type="domain" description="DUF83" evidence="14">
    <location>
        <begin position="12"/>
        <end position="199"/>
    </location>
</feature>
<dbReference type="EMBL" id="PVNS01000001">
    <property type="protein sequence ID" value="PRO67120.1"/>
    <property type="molecule type" value="Genomic_DNA"/>
</dbReference>
<comment type="cofactor">
    <cofactor evidence="13">
        <name>iron-sulfur cluster</name>
        <dbReference type="ChEBI" id="CHEBI:30408"/>
    </cofactor>
</comment>
<evidence type="ECO:0000256" key="8">
    <source>
        <dbReference type="ARBA" id="ARBA00022839"/>
    </source>
</evidence>
<dbReference type="Pfam" id="PF01930">
    <property type="entry name" value="Cas_Cas4"/>
    <property type="match status" value="1"/>
</dbReference>
<evidence type="ECO:0000256" key="13">
    <source>
        <dbReference type="RuleBase" id="RU365022"/>
    </source>
</evidence>
<protein>
    <recommendedName>
        <fullName evidence="4 13">CRISPR-associated exonuclease Cas4</fullName>
        <ecNumber evidence="3 13">3.1.12.1</ecNumber>
    </recommendedName>
</protein>
<evidence type="ECO:0000256" key="12">
    <source>
        <dbReference type="ARBA" id="ARBA00023211"/>
    </source>
</evidence>
<dbReference type="PANTHER" id="PTHR36531">
    <property type="entry name" value="CRISPR-ASSOCIATED EXONUCLEASE CAS4"/>
    <property type="match status" value="1"/>
</dbReference>